<dbReference type="Pfam" id="PF14270">
    <property type="entry name" value="DUF4358"/>
    <property type="match status" value="1"/>
</dbReference>
<dbReference type="RefSeq" id="WP_072913927.1">
    <property type="nucleotide sequence ID" value="NZ_FRAR01000015.1"/>
</dbReference>
<accession>A0A1M6SZ44</accession>
<name>A0A1M6SZ44_9FIRM</name>
<evidence type="ECO:0000313" key="1">
    <source>
        <dbReference type="EMBL" id="SHK49991.1"/>
    </source>
</evidence>
<dbReference type="InterPro" id="IPR025648">
    <property type="entry name" value="DUF4358"/>
</dbReference>
<organism evidence="1 2">
    <name type="scientific">Desulforamulus aeronauticus DSM 10349</name>
    <dbReference type="NCBI Taxonomy" id="1121421"/>
    <lineage>
        <taxon>Bacteria</taxon>
        <taxon>Bacillati</taxon>
        <taxon>Bacillota</taxon>
        <taxon>Clostridia</taxon>
        <taxon>Eubacteriales</taxon>
        <taxon>Peptococcaceae</taxon>
        <taxon>Desulforamulus</taxon>
    </lineage>
</organism>
<evidence type="ECO:0008006" key="3">
    <source>
        <dbReference type="Google" id="ProtNLM"/>
    </source>
</evidence>
<proteinExistence type="predicted"/>
<evidence type="ECO:0000313" key="2">
    <source>
        <dbReference type="Proteomes" id="UP000183997"/>
    </source>
</evidence>
<dbReference type="PROSITE" id="PS51257">
    <property type="entry name" value="PROKAR_LIPOPROTEIN"/>
    <property type="match status" value="1"/>
</dbReference>
<gene>
    <name evidence="1" type="ORF">SAMN02745123_02069</name>
</gene>
<reference evidence="2" key="1">
    <citation type="submission" date="2016-11" db="EMBL/GenBank/DDBJ databases">
        <authorList>
            <person name="Varghese N."/>
            <person name="Submissions S."/>
        </authorList>
    </citation>
    <scope>NUCLEOTIDE SEQUENCE [LARGE SCALE GENOMIC DNA]</scope>
    <source>
        <strain evidence="2">DSM 10349</strain>
    </source>
</reference>
<dbReference type="OrthoDB" id="1797583at2"/>
<dbReference type="AlphaFoldDB" id="A0A1M6SZ44"/>
<dbReference type="Proteomes" id="UP000183997">
    <property type="component" value="Unassembled WGS sequence"/>
</dbReference>
<protein>
    <recommendedName>
        <fullName evidence="3">DUF4358 domain-containing protein</fullName>
    </recommendedName>
</protein>
<sequence>MNSSFIKKGIVSLLLFLWPLSILYGCTAAKVPTKNPSFNEIMGKIGKTVDLSTLKEGNFAKLKRLYGISRGEIEEFAFYQAPSNIKADEIVLIKVKQTEDTEKVKEKLLKRVEKQAANFKDYLPEEYYLIEKNVLKVQNNYLLLVISPEAEKISEAFDQCFY</sequence>
<dbReference type="STRING" id="1121421.SAMN02745123_02069"/>
<dbReference type="EMBL" id="FRAR01000015">
    <property type="protein sequence ID" value="SHK49991.1"/>
    <property type="molecule type" value="Genomic_DNA"/>
</dbReference>
<keyword evidence="2" id="KW-1185">Reference proteome</keyword>